<dbReference type="Proteomes" id="UP000187283">
    <property type="component" value="Unassembled WGS sequence"/>
</dbReference>
<sequence length="171" mass="17075">MRYRAGGKNRSGGDRAYSDKDVGGQGEECPVVALDMGGAGGGRSGVDDYRAGSISRGKRDESGAELGADIGFSSGTGASLLGAMSSSQMNDVAASLPIQGEPEILGAAVPVAAATAGPLQPRAYSIDELANSDGQGFTVANPTEFASDQAEKAIGNSSIGLGWAEAQATCK</sequence>
<evidence type="ECO:0000313" key="2">
    <source>
        <dbReference type="EMBL" id="OMJ09249.1"/>
    </source>
</evidence>
<keyword evidence="3" id="KW-1185">Reference proteome</keyword>
<feature type="compositionally biased region" description="Basic and acidic residues" evidence="1">
    <location>
        <begin position="11"/>
        <end position="22"/>
    </location>
</feature>
<dbReference type="EMBL" id="LSSN01005527">
    <property type="protein sequence ID" value="OMJ09249.1"/>
    <property type="molecule type" value="Genomic_DNA"/>
</dbReference>
<protein>
    <submittedName>
        <fullName evidence="2">Uncharacterized protein</fullName>
    </submittedName>
</protein>
<evidence type="ECO:0000313" key="3">
    <source>
        <dbReference type="Proteomes" id="UP000187283"/>
    </source>
</evidence>
<name>A0A1R1X3Q6_9FUNG</name>
<dbReference type="OrthoDB" id="10588529at2759"/>
<organism evidence="2 3">
    <name type="scientific">Smittium culicis</name>
    <dbReference type="NCBI Taxonomy" id="133412"/>
    <lineage>
        <taxon>Eukaryota</taxon>
        <taxon>Fungi</taxon>
        <taxon>Fungi incertae sedis</taxon>
        <taxon>Zoopagomycota</taxon>
        <taxon>Kickxellomycotina</taxon>
        <taxon>Harpellomycetes</taxon>
        <taxon>Harpellales</taxon>
        <taxon>Legeriomycetaceae</taxon>
        <taxon>Smittium</taxon>
    </lineage>
</organism>
<accession>A0A1R1X3Q6</accession>
<dbReference type="AlphaFoldDB" id="A0A1R1X3Q6"/>
<evidence type="ECO:0000256" key="1">
    <source>
        <dbReference type="SAM" id="MobiDB-lite"/>
    </source>
</evidence>
<feature type="region of interest" description="Disordered" evidence="1">
    <location>
        <begin position="1"/>
        <end position="67"/>
    </location>
</feature>
<proteinExistence type="predicted"/>
<comment type="caution">
    <text evidence="2">The sequence shown here is derived from an EMBL/GenBank/DDBJ whole genome shotgun (WGS) entry which is preliminary data.</text>
</comment>
<reference evidence="2 3" key="1">
    <citation type="submission" date="2017-01" db="EMBL/GenBank/DDBJ databases">
        <authorList>
            <person name="Mah S.A."/>
            <person name="Swanson W.J."/>
            <person name="Moy G.W."/>
            <person name="Vacquier V.D."/>
        </authorList>
    </citation>
    <scope>NUCLEOTIDE SEQUENCE [LARGE SCALE GENOMIC DNA]</scope>
    <source>
        <strain evidence="2 3">GSMNP</strain>
    </source>
</reference>
<gene>
    <name evidence="2" type="ORF">AYI70_g11024</name>
</gene>